<keyword evidence="3" id="KW-0597">Phosphoprotein</keyword>
<keyword evidence="7" id="KW-0067">ATP-binding</keyword>
<comment type="caution">
    <text evidence="13">The sequence shown here is derived from an EMBL/GenBank/DDBJ whole genome shotgun (WGS) entry which is preliminary data.</text>
</comment>
<sequence>MLRKIAMKRLLKTRGMLLNENDRLRALAAEAEKLSAECRVANKNLREGEEKFRLVTETIQDVFWMITPDLGRMLYISPGYEKIWGRTRESLYREPRSFLDAVHPEDRAYMDEKIQDPNKDVEFRIIRPDGSIRWIRTRAFPILDEQGNLVKITGVATDITELTDKISQLQEAESLSAIGRTVAFVAHEVRNPLQIIQLGAETLQRELQHEARYRETLQEILHGVDVLNDTISQLLDYARPACLDMSPTTIEEIIEGALKNVSRRLDNIDVKTQVETGRERILADKEKCVQVLYNILLNAVEAMPDGGRISIRSRFISQNGARKAEISIADSGIGIREENLARLSEPFFTTKLGGIGLGLSICRKILQAHNGTLNITSKEHQGTTVEIVLPAQSENELPSEHPVA</sequence>
<evidence type="ECO:0000259" key="10">
    <source>
        <dbReference type="PROSITE" id="PS50109"/>
    </source>
</evidence>
<feature type="domain" description="Histidine kinase" evidence="10">
    <location>
        <begin position="184"/>
        <end position="393"/>
    </location>
</feature>
<dbReference type="SUPFAM" id="SSF55874">
    <property type="entry name" value="ATPase domain of HSP90 chaperone/DNA topoisomerase II/histidine kinase"/>
    <property type="match status" value="1"/>
</dbReference>
<evidence type="ECO:0000313" key="13">
    <source>
        <dbReference type="EMBL" id="RJP15293.1"/>
    </source>
</evidence>
<evidence type="ECO:0000256" key="9">
    <source>
        <dbReference type="SAM" id="Coils"/>
    </source>
</evidence>
<dbReference type="Pfam" id="PF02518">
    <property type="entry name" value="HATPase_c"/>
    <property type="match status" value="1"/>
</dbReference>
<keyword evidence="9" id="KW-0175">Coiled coil</keyword>
<dbReference type="Gene3D" id="1.10.287.130">
    <property type="match status" value="1"/>
</dbReference>
<evidence type="ECO:0000256" key="8">
    <source>
        <dbReference type="ARBA" id="ARBA00023012"/>
    </source>
</evidence>
<dbReference type="InterPro" id="IPR004358">
    <property type="entry name" value="Sig_transdc_His_kin-like_C"/>
</dbReference>
<evidence type="ECO:0000256" key="4">
    <source>
        <dbReference type="ARBA" id="ARBA00022679"/>
    </source>
</evidence>
<dbReference type="InterPro" id="IPR036097">
    <property type="entry name" value="HisK_dim/P_sf"/>
</dbReference>
<comment type="catalytic activity">
    <reaction evidence="1">
        <text>ATP + protein L-histidine = ADP + protein N-phospho-L-histidine.</text>
        <dbReference type="EC" id="2.7.13.3"/>
    </reaction>
</comment>
<keyword evidence="4" id="KW-0808">Transferase</keyword>
<dbReference type="InterPro" id="IPR035965">
    <property type="entry name" value="PAS-like_dom_sf"/>
</dbReference>
<dbReference type="InterPro" id="IPR003661">
    <property type="entry name" value="HisK_dim/P_dom"/>
</dbReference>
<reference evidence="13 14" key="1">
    <citation type="journal article" date="2017" name="ISME J.">
        <title>Energy and carbon metabolisms in a deep terrestrial subsurface fluid microbial community.</title>
        <authorList>
            <person name="Momper L."/>
            <person name="Jungbluth S.P."/>
            <person name="Lee M.D."/>
            <person name="Amend J.P."/>
        </authorList>
    </citation>
    <scope>NUCLEOTIDE SEQUENCE [LARGE SCALE GENOMIC DNA]</scope>
    <source>
        <strain evidence="13">SURF_5</strain>
    </source>
</reference>
<evidence type="ECO:0000259" key="12">
    <source>
        <dbReference type="PROSITE" id="PS50113"/>
    </source>
</evidence>
<dbReference type="SMART" id="SM00086">
    <property type="entry name" value="PAC"/>
    <property type="match status" value="1"/>
</dbReference>
<dbReference type="SMART" id="SM00091">
    <property type="entry name" value="PAS"/>
    <property type="match status" value="1"/>
</dbReference>
<dbReference type="InterPro" id="IPR036890">
    <property type="entry name" value="HATPase_C_sf"/>
</dbReference>
<dbReference type="Pfam" id="PF00512">
    <property type="entry name" value="HisKA"/>
    <property type="match status" value="1"/>
</dbReference>
<dbReference type="EC" id="2.7.13.3" evidence="2"/>
<dbReference type="GO" id="GO:0005524">
    <property type="term" value="F:ATP binding"/>
    <property type="evidence" value="ECO:0007669"/>
    <property type="project" value="UniProtKB-KW"/>
</dbReference>
<dbReference type="CDD" id="cd00130">
    <property type="entry name" value="PAS"/>
    <property type="match status" value="1"/>
</dbReference>
<evidence type="ECO:0000256" key="2">
    <source>
        <dbReference type="ARBA" id="ARBA00012438"/>
    </source>
</evidence>
<dbReference type="PROSITE" id="PS50109">
    <property type="entry name" value="HIS_KIN"/>
    <property type="match status" value="1"/>
</dbReference>
<dbReference type="InterPro" id="IPR003594">
    <property type="entry name" value="HATPase_dom"/>
</dbReference>
<dbReference type="CDD" id="cd00082">
    <property type="entry name" value="HisKA"/>
    <property type="match status" value="1"/>
</dbReference>
<evidence type="ECO:0000256" key="7">
    <source>
        <dbReference type="ARBA" id="ARBA00022840"/>
    </source>
</evidence>
<evidence type="ECO:0000259" key="11">
    <source>
        <dbReference type="PROSITE" id="PS50112"/>
    </source>
</evidence>
<dbReference type="PROSITE" id="PS50113">
    <property type="entry name" value="PAC"/>
    <property type="match status" value="1"/>
</dbReference>
<accession>A0A3A4MZ63</accession>
<proteinExistence type="predicted"/>
<gene>
    <name evidence="13" type="ORF">C4520_20375</name>
</gene>
<dbReference type="Gene3D" id="3.30.565.10">
    <property type="entry name" value="Histidine kinase-like ATPase, C-terminal domain"/>
    <property type="match status" value="1"/>
</dbReference>
<dbReference type="Gene3D" id="3.30.450.20">
    <property type="entry name" value="PAS domain"/>
    <property type="match status" value="1"/>
</dbReference>
<dbReference type="Pfam" id="PF08447">
    <property type="entry name" value="PAS_3"/>
    <property type="match status" value="1"/>
</dbReference>
<keyword evidence="5" id="KW-0547">Nucleotide-binding</keyword>
<evidence type="ECO:0000256" key="3">
    <source>
        <dbReference type="ARBA" id="ARBA00022553"/>
    </source>
</evidence>
<feature type="domain" description="PAC" evidence="12">
    <location>
        <begin position="119"/>
        <end position="171"/>
    </location>
</feature>
<dbReference type="SUPFAM" id="SSF47384">
    <property type="entry name" value="Homodimeric domain of signal transducing histidine kinase"/>
    <property type="match status" value="1"/>
</dbReference>
<dbReference type="SMART" id="SM00388">
    <property type="entry name" value="HisKA"/>
    <property type="match status" value="1"/>
</dbReference>
<keyword evidence="6" id="KW-0418">Kinase</keyword>
<dbReference type="PROSITE" id="PS50112">
    <property type="entry name" value="PAS"/>
    <property type="match status" value="1"/>
</dbReference>
<dbReference type="PANTHER" id="PTHR43065:SF10">
    <property type="entry name" value="PEROXIDE STRESS-ACTIVATED HISTIDINE KINASE MAK3"/>
    <property type="match status" value="1"/>
</dbReference>
<dbReference type="InterPro" id="IPR001610">
    <property type="entry name" value="PAC"/>
</dbReference>
<keyword evidence="8" id="KW-0902">Two-component regulatory system</keyword>
<evidence type="ECO:0000256" key="1">
    <source>
        <dbReference type="ARBA" id="ARBA00000085"/>
    </source>
</evidence>
<dbReference type="Proteomes" id="UP000265882">
    <property type="component" value="Unassembled WGS sequence"/>
</dbReference>
<dbReference type="InterPro" id="IPR005467">
    <property type="entry name" value="His_kinase_dom"/>
</dbReference>
<protein>
    <recommendedName>
        <fullName evidence="2">histidine kinase</fullName>
        <ecNumber evidence="2">2.7.13.3</ecNumber>
    </recommendedName>
</protein>
<evidence type="ECO:0000256" key="6">
    <source>
        <dbReference type="ARBA" id="ARBA00022777"/>
    </source>
</evidence>
<dbReference type="PANTHER" id="PTHR43065">
    <property type="entry name" value="SENSOR HISTIDINE KINASE"/>
    <property type="match status" value="1"/>
</dbReference>
<organism evidence="13 14">
    <name type="scientific">Abyssobacteria bacterium (strain SURF_5)</name>
    <dbReference type="NCBI Taxonomy" id="2093360"/>
    <lineage>
        <taxon>Bacteria</taxon>
        <taxon>Pseudomonadati</taxon>
        <taxon>Candidatus Hydrogenedentota</taxon>
        <taxon>Candidatus Abyssobacteria</taxon>
    </lineage>
</organism>
<name>A0A3A4MZ63_ABYX5</name>
<dbReference type="InterPro" id="IPR000014">
    <property type="entry name" value="PAS"/>
</dbReference>
<dbReference type="InterPro" id="IPR000700">
    <property type="entry name" value="PAS-assoc_C"/>
</dbReference>
<evidence type="ECO:0000256" key="5">
    <source>
        <dbReference type="ARBA" id="ARBA00022741"/>
    </source>
</evidence>
<dbReference type="GO" id="GO:0000155">
    <property type="term" value="F:phosphorelay sensor kinase activity"/>
    <property type="evidence" value="ECO:0007669"/>
    <property type="project" value="InterPro"/>
</dbReference>
<evidence type="ECO:0000313" key="14">
    <source>
        <dbReference type="Proteomes" id="UP000265882"/>
    </source>
</evidence>
<dbReference type="SUPFAM" id="SSF55785">
    <property type="entry name" value="PYP-like sensor domain (PAS domain)"/>
    <property type="match status" value="1"/>
</dbReference>
<dbReference type="AlphaFoldDB" id="A0A3A4MZ63"/>
<dbReference type="EMBL" id="QZKU01000136">
    <property type="protein sequence ID" value="RJP15293.1"/>
    <property type="molecule type" value="Genomic_DNA"/>
</dbReference>
<dbReference type="InterPro" id="IPR013655">
    <property type="entry name" value="PAS_fold_3"/>
</dbReference>
<feature type="domain" description="PAS" evidence="11">
    <location>
        <begin position="48"/>
        <end position="115"/>
    </location>
</feature>
<dbReference type="PRINTS" id="PR00344">
    <property type="entry name" value="BCTRLSENSOR"/>
</dbReference>
<feature type="coiled-coil region" evidence="9">
    <location>
        <begin position="17"/>
        <end position="51"/>
    </location>
</feature>
<dbReference type="SMART" id="SM00387">
    <property type="entry name" value="HATPase_c"/>
    <property type="match status" value="1"/>
</dbReference>
<dbReference type="NCBIfam" id="TIGR00229">
    <property type="entry name" value="sensory_box"/>
    <property type="match status" value="1"/>
</dbReference>